<feature type="domain" description="RRM" evidence="3">
    <location>
        <begin position="36"/>
        <end position="108"/>
    </location>
</feature>
<organism evidence="4 5">
    <name type="scientific">Reticulomyxa filosa</name>
    <dbReference type="NCBI Taxonomy" id="46433"/>
    <lineage>
        <taxon>Eukaryota</taxon>
        <taxon>Sar</taxon>
        <taxon>Rhizaria</taxon>
        <taxon>Retaria</taxon>
        <taxon>Foraminifera</taxon>
        <taxon>Monothalamids</taxon>
        <taxon>Reticulomyxidae</taxon>
        <taxon>Reticulomyxa</taxon>
    </lineage>
</organism>
<proteinExistence type="predicted"/>
<evidence type="ECO:0000256" key="1">
    <source>
        <dbReference type="PROSITE-ProRule" id="PRU00176"/>
    </source>
</evidence>
<accession>X6P9Q8</accession>
<dbReference type="GO" id="GO:0003723">
    <property type="term" value="F:RNA binding"/>
    <property type="evidence" value="ECO:0007669"/>
    <property type="project" value="UniProtKB-UniRule"/>
</dbReference>
<dbReference type="InterPro" id="IPR012677">
    <property type="entry name" value="Nucleotide-bd_a/b_plait_sf"/>
</dbReference>
<keyword evidence="5" id="KW-1185">Reference proteome</keyword>
<evidence type="ECO:0000313" key="5">
    <source>
        <dbReference type="Proteomes" id="UP000023152"/>
    </source>
</evidence>
<dbReference type="InterPro" id="IPR035979">
    <property type="entry name" value="RBD_domain_sf"/>
</dbReference>
<comment type="caution">
    <text evidence="4">The sequence shown here is derived from an EMBL/GenBank/DDBJ whole genome shotgun (WGS) entry which is preliminary data.</text>
</comment>
<dbReference type="Gene3D" id="3.30.70.330">
    <property type="match status" value="1"/>
</dbReference>
<reference evidence="4 5" key="1">
    <citation type="journal article" date="2013" name="Curr. Biol.">
        <title>The Genome of the Foraminiferan Reticulomyxa filosa.</title>
        <authorList>
            <person name="Glockner G."/>
            <person name="Hulsmann N."/>
            <person name="Schleicher M."/>
            <person name="Noegel A.A."/>
            <person name="Eichinger L."/>
            <person name="Gallinger C."/>
            <person name="Pawlowski J."/>
            <person name="Sierra R."/>
            <person name="Euteneuer U."/>
            <person name="Pillet L."/>
            <person name="Moustafa A."/>
            <person name="Platzer M."/>
            <person name="Groth M."/>
            <person name="Szafranski K."/>
            <person name="Schliwa M."/>
        </authorList>
    </citation>
    <scope>NUCLEOTIDE SEQUENCE [LARGE SCALE GENOMIC DNA]</scope>
</reference>
<evidence type="ECO:0000313" key="4">
    <source>
        <dbReference type="EMBL" id="ETO34858.1"/>
    </source>
</evidence>
<evidence type="ECO:0000256" key="2">
    <source>
        <dbReference type="SAM" id="MobiDB-lite"/>
    </source>
</evidence>
<dbReference type="InterPro" id="IPR000504">
    <property type="entry name" value="RRM_dom"/>
</dbReference>
<feature type="compositionally biased region" description="Basic and acidic residues" evidence="2">
    <location>
        <begin position="151"/>
        <end position="179"/>
    </location>
</feature>
<name>X6P9Q8_RETFI</name>
<dbReference type="Pfam" id="PF00076">
    <property type="entry name" value="RRM_1"/>
    <property type="match status" value="1"/>
</dbReference>
<dbReference type="EMBL" id="ASPP01002220">
    <property type="protein sequence ID" value="ETO34858.1"/>
    <property type="molecule type" value="Genomic_DNA"/>
</dbReference>
<sequence length="389" mass="44028">MCCQMNVKELIFKNWSMNIEMCVCVKIEIKINKNTQNVYIRGLPQHFTKEKLIRLCRDFGEVDTDWVEHSASITFVRFKTAKGAAQAIHYLNGRPCLQGFLLAKLANSDPGQPKVSVRLVSSLDPQRYENHSNNDNDNNNNNNNMSTISRNENDRLEGKDKRSHHRNDVDRKHGIEQSKKGQAGSQWPNHVDNGTNNNNYCTGNSVGRVIESNPIPINSRHNQPLYANATPCSFNNAARSQGKMCYTYTYIFFGGKKILDWSEEKKKKFRTCAHACITYTLQKKKKILLITTEFNSQQSQQVLNDFEYSNGTGPVTSSSTNQSSSAALIRPQLNDVSRVIDAGSVCSYSSAIAKRPYYALPGTMKSSFFFFLVFGLKKKKELIVVCLFV</sequence>
<feature type="region of interest" description="Disordered" evidence="2">
    <location>
        <begin position="126"/>
        <end position="195"/>
    </location>
</feature>
<feature type="compositionally biased region" description="Low complexity" evidence="2">
    <location>
        <begin position="135"/>
        <end position="144"/>
    </location>
</feature>
<evidence type="ECO:0000259" key="3">
    <source>
        <dbReference type="PROSITE" id="PS50102"/>
    </source>
</evidence>
<dbReference type="Proteomes" id="UP000023152">
    <property type="component" value="Unassembled WGS sequence"/>
</dbReference>
<dbReference type="SMART" id="SM00360">
    <property type="entry name" value="RRM"/>
    <property type="match status" value="1"/>
</dbReference>
<dbReference type="AlphaFoldDB" id="X6P9Q8"/>
<gene>
    <name evidence="4" type="ORF">RFI_02228</name>
</gene>
<protein>
    <recommendedName>
        <fullName evidence="3">RRM domain-containing protein</fullName>
    </recommendedName>
</protein>
<dbReference type="SUPFAM" id="SSF54928">
    <property type="entry name" value="RNA-binding domain, RBD"/>
    <property type="match status" value="1"/>
</dbReference>
<keyword evidence="1" id="KW-0694">RNA-binding</keyword>
<dbReference type="PROSITE" id="PS50102">
    <property type="entry name" value="RRM"/>
    <property type="match status" value="1"/>
</dbReference>
<dbReference type="OrthoDB" id="439808at2759"/>